<dbReference type="EMBL" id="HBHP01006029">
    <property type="protein sequence ID" value="CAD9751505.1"/>
    <property type="molecule type" value="Transcribed_RNA"/>
</dbReference>
<evidence type="ECO:0000313" key="1">
    <source>
        <dbReference type="EMBL" id="CAD9751505.1"/>
    </source>
</evidence>
<reference evidence="1" key="1">
    <citation type="submission" date="2021-01" db="EMBL/GenBank/DDBJ databases">
        <authorList>
            <person name="Corre E."/>
            <person name="Pelletier E."/>
            <person name="Niang G."/>
            <person name="Scheremetjew M."/>
            <person name="Finn R."/>
            <person name="Kale V."/>
            <person name="Holt S."/>
            <person name="Cochrane G."/>
            <person name="Meng A."/>
            <person name="Brown T."/>
            <person name="Cohen L."/>
        </authorList>
    </citation>
    <scope>NUCLEOTIDE SEQUENCE</scope>
    <source>
        <strain evidence="1">CCMP622</strain>
    </source>
</reference>
<dbReference type="InterPro" id="IPR038941">
    <property type="entry name" value="At4g14100-like"/>
</dbReference>
<sequence>MAFAGAVPTPPVWPEKFHAILIQNRSNDLAIVDLYYDYTKGRNLNLIRSQHDDDEGSKGELWDVEFDNKTSYYYYPRAKSCMPMQFPVGILRPNWLDNATFLRTEKIDLYDCNVWTKADGFITYWEDVNTHKPVKWIFGSGMEEHVMEWIVNETLPDDQWAIPDYCNNKTQASSSAAAHHHASATRSLAAELQ</sequence>
<dbReference type="PANTHER" id="PTHR33880">
    <property type="entry name" value="EXPRESSED PROTEIN"/>
    <property type="match status" value="1"/>
</dbReference>
<protein>
    <submittedName>
        <fullName evidence="1">Uncharacterized protein</fullName>
    </submittedName>
</protein>
<organism evidence="1">
    <name type="scientific">Lotharella oceanica</name>
    <dbReference type="NCBI Taxonomy" id="641309"/>
    <lineage>
        <taxon>Eukaryota</taxon>
        <taxon>Sar</taxon>
        <taxon>Rhizaria</taxon>
        <taxon>Cercozoa</taxon>
        <taxon>Chlorarachniophyceae</taxon>
        <taxon>Lotharella</taxon>
    </lineage>
</organism>
<name>A0A7S2X8A1_9EUKA</name>
<accession>A0A7S2X8A1</accession>
<gene>
    <name evidence="1" type="ORF">LSP00402_LOCUS3737</name>
</gene>
<dbReference type="AlphaFoldDB" id="A0A7S2X8A1"/>
<proteinExistence type="predicted"/>
<dbReference type="PANTHER" id="PTHR33880:SF19">
    <property type="entry name" value="EXPRESSED PROTEIN"/>
    <property type="match status" value="1"/>
</dbReference>